<protein>
    <recommendedName>
        <fullName evidence="3">Polyketide cyclase</fullName>
    </recommendedName>
</protein>
<dbReference type="EMBL" id="CP136426">
    <property type="protein sequence ID" value="WOC51427.1"/>
    <property type="molecule type" value="Genomic_DNA"/>
</dbReference>
<sequence>MKTLLKVLGGIVLVIVLLMLVIGKSYHYEKSIVINVPVEKVYAQIASSKAFNEWNPWLDLDPNIKIEYKGTLGEVGDEYCWVSENENAGEGCHKIIELMPNQSVKTQMNFKKPFENTSYSSIVLEAQDAKTKVTWDMDTELPYPMNLMKLMMDGSMDESYGKGLNKLKQLCEK</sequence>
<gene>
    <name evidence="1" type="ORF">BPO_0780</name>
</gene>
<name>A0AAU0F284_9FLAO</name>
<dbReference type="Gene3D" id="3.30.530.20">
    <property type="match status" value="1"/>
</dbReference>
<evidence type="ECO:0000313" key="1">
    <source>
        <dbReference type="EMBL" id="WOC51427.1"/>
    </source>
</evidence>
<dbReference type="RefSeq" id="WP_327985059.1">
    <property type="nucleotide sequence ID" value="NZ_CP136426.1"/>
</dbReference>
<dbReference type="AlphaFoldDB" id="A0AAU0F284"/>
<keyword evidence="2" id="KW-1185">Reference proteome</keyword>
<dbReference type="Pfam" id="PF10604">
    <property type="entry name" value="Polyketide_cyc2"/>
    <property type="match status" value="1"/>
</dbReference>
<dbReference type="InterPro" id="IPR023393">
    <property type="entry name" value="START-like_dom_sf"/>
</dbReference>
<dbReference type="CDD" id="cd07818">
    <property type="entry name" value="SRPBCC_1"/>
    <property type="match status" value="1"/>
</dbReference>
<dbReference type="SUPFAM" id="SSF55961">
    <property type="entry name" value="Bet v1-like"/>
    <property type="match status" value="1"/>
</dbReference>
<evidence type="ECO:0000313" key="2">
    <source>
        <dbReference type="Proteomes" id="UP001432059"/>
    </source>
</evidence>
<dbReference type="KEGG" id="bpor:BPO_0780"/>
<evidence type="ECO:0008006" key="3">
    <source>
        <dbReference type="Google" id="ProtNLM"/>
    </source>
</evidence>
<reference evidence="1" key="1">
    <citation type="submission" date="2023-10" db="EMBL/GenBank/DDBJ databases">
        <title>Characterization and whole genome sequencing of a novel strain of Bergeyella porcorum QD2021 isolated from pig.</title>
        <authorList>
            <person name="Liu G."/>
            <person name="Chen C."/>
            <person name="Han X."/>
        </authorList>
    </citation>
    <scope>NUCLEOTIDE SEQUENCE</scope>
    <source>
        <strain evidence="1">QD2021</strain>
    </source>
</reference>
<dbReference type="Proteomes" id="UP001432059">
    <property type="component" value="Chromosome"/>
</dbReference>
<accession>A0AAU0F284</accession>
<dbReference type="InterPro" id="IPR019587">
    <property type="entry name" value="Polyketide_cyclase/dehydratase"/>
</dbReference>
<proteinExistence type="predicted"/>
<organism evidence="1 2">
    <name type="scientific">Bergeyella porcorum</name>
    <dbReference type="NCBI Taxonomy" id="1735111"/>
    <lineage>
        <taxon>Bacteria</taxon>
        <taxon>Pseudomonadati</taxon>
        <taxon>Bacteroidota</taxon>
        <taxon>Flavobacteriia</taxon>
        <taxon>Flavobacteriales</taxon>
        <taxon>Weeksellaceae</taxon>
        <taxon>Bergeyella</taxon>
    </lineage>
</organism>